<name>A0A0D2CJE3_9EURO</name>
<dbReference type="Gene3D" id="1.20.1280.50">
    <property type="match status" value="1"/>
</dbReference>
<dbReference type="VEuPathDB" id="FungiDB:PV07_02930"/>
<accession>A0A0D2CJE3</accession>
<proteinExistence type="predicted"/>
<gene>
    <name evidence="2" type="ORF">PV07_02930</name>
</gene>
<dbReference type="CDD" id="cd09917">
    <property type="entry name" value="F-box_SF"/>
    <property type="match status" value="1"/>
</dbReference>
<dbReference type="EMBL" id="KN847041">
    <property type="protein sequence ID" value="KIW31268.1"/>
    <property type="molecule type" value="Genomic_DNA"/>
</dbReference>
<evidence type="ECO:0000313" key="3">
    <source>
        <dbReference type="Proteomes" id="UP000054466"/>
    </source>
</evidence>
<dbReference type="Pfam" id="PF12937">
    <property type="entry name" value="F-box-like"/>
    <property type="match status" value="1"/>
</dbReference>
<dbReference type="Proteomes" id="UP000054466">
    <property type="component" value="Unassembled WGS sequence"/>
</dbReference>
<dbReference type="InterPro" id="IPR036047">
    <property type="entry name" value="F-box-like_dom_sf"/>
</dbReference>
<dbReference type="HOGENOM" id="CLU_019366_1_0_1"/>
<dbReference type="InterPro" id="IPR001810">
    <property type="entry name" value="F-box_dom"/>
</dbReference>
<organism evidence="2 3">
    <name type="scientific">Cladophialophora immunda</name>
    <dbReference type="NCBI Taxonomy" id="569365"/>
    <lineage>
        <taxon>Eukaryota</taxon>
        <taxon>Fungi</taxon>
        <taxon>Dikarya</taxon>
        <taxon>Ascomycota</taxon>
        <taxon>Pezizomycotina</taxon>
        <taxon>Eurotiomycetes</taxon>
        <taxon>Chaetothyriomycetidae</taxon>
        <taxon>Chaetothyriales</taxon>
        <taxon>Herpotrichiellaceae</taxon>
        <taxon>Cladophialophora</taxon>
    </lineage>
</organism>
<protein>
    <recommendedName>
        <fullName evidence="1">F-box domain-containing protein</fullName>
    </recommendedName>
</protein>
<keyword evidence="3" id="KW-1185">Reference proteome</keyword>
<dbReference type="SUPFAM" id="SSF81383">
    <property type="entry name" value="F-box domain"/>
    <property type="match status" value="1"/>
</dbReference>
<reference evidence="2 3" key="1">
    <citation type="submission" date="2015-01" db="EMBL/GenBank/DDBJ databases">
        <title>The Genome Sequence of Cladophialophora immunda CBS83496.</title>
        <authorList>
            <consortium name="The Broad Institute Genomics Platform"/>
            <person name="Cuomo C."/>
            <person name="de Hoog S."/>
            <person name="Gorbushina A."/>
            <person name="Stielow B."/>
            <person name="Teixiera M."/>
            <person name="Abouelleil A."/>
            <person name="Chapman S.B."/>
            <person name="Priest M."/>
            <person name="Young S.K."/>
            <person name="Wortman J."/>
            <person name="Nusbaum C."/>
            <person name="Birren B."/>
        </authorList>
    </citation>
    <scope>NUCLEOTIDE SEQUENCE [LARGE SCALE GENOMIC DNA]</scope>
    <source>
        <strain evidence="2 3">CBS 83496</strain>
    </source>
</reference>
<dbReference type="GeneID" id="27342124"/>
<dbReference type="RefSeq" id="XP_016251484.1">
    <property type="nucleotide sequence ID" value="XM_016389582.1"/>
</dbReference>
<dbReference type="AlphaFoldDB" id="A0A0D2CJE3"/>
<feature type="domain" description="F-box" evidence="1">
    <location>
        <begin position="1"/>
        <end position="48"/>
    </location>
</feature>
<dbReference type="PROSITE" id="PS50181">
    <property type="entry name" value="FBOX"/>
    <property type="match status" value="1"/>
</dbReference>
<dbReference type="OrthoDB" id="3226064at2759"/>
<sequence>MQLLDLPKEILEHISSYLPPADIVRLGRTCKAAHDFVRPQNQTLWRAAFLHVFDDPNDAWSMMPGHTPLATERQWDWHHELYTRLMALRGVQSKQCGFDSQAEAYLTTLLDIRDTAKFELNARDIASGKVPREDDRTTSLNLQVLSALTAHRDGIESLIHDTGMQRTLRHARSDERLLGATLRFTRSMAASTNDQNRPESASRLHVFYGLTTRERIEHRARGAARRKVYNWSMSGPDNEYSPFRRDGSGTVDWSLLEAIVSVISRNFSMCVEGRLALPQGFCYSLPHRTLADPTSPNDWARVTGTWLGTYSWIDHNDLVAFNTWNNDIATQPTLDDEPEDCGELMRLELRLDDTVASDPRLATSLPASTDLPVLHFSGVSHSHTSMHRPAIGVRGCASLVPGGREVRWKFIINYAGHDQWQLEGVQPGGIRSGGVFGLWTQWDHDELGPIGPFCYFPRELCKPTSVVLAT</sequence>
<evidence type="ECO:0000259" key="1">
    <source>
        <dbReference type="PROSITE" id="PS50181"/>
    </source>
</evidence>
<evidence type="ECO:0000313" key="2">
    <source>
        <dbReference type="EMBL" id="KIW31268.1"/>
    </source>
</evidence>